<evidence type="ECO:0000256" key="1">
    <source>
        <dbReference type="SAM" id="MobiDB-lite"/>
    </source>
</evidence>
<reference evidence="2" key="1">
    <citation type="submission" date="2020-07" db="EMBL/GenBank/DDBJ databases">
        <title>Genome sequence and genetic diversity analysis of an under-domesticated orphan crop, white fonio (Digitaria exilis).</title>
        <authorList>
            <person name="Bennetzen J.L."/>
            <person name="Chen S."/>
            <person name="Ma X."/>
            <person name="Wang X."/>
            <person name="Yssel A.E.J."/>
            <person name="Chaluvadi S.R."/>
            <person name="Johnson M."/>
            <person name="Gangashetty P."/>
            <person name="Hamidou F."/>
            <person name="Sanogo M.D."/>
            <person name="Zwaenepoel A."/>
            <person name="Wallace J."/>
            <person name="Van De Peer Y."/>
            <person name="Van Deynze A."/>
        </authorList>
    </citation>
    <scope>NUCLEOTIDE SEQUENCE</scope>
    <source>
        <tissue evidence="2">Leaves</tissue>
    </source>
</reference>
<proteinExistence type="predicted"/>
<comment type="caution">
    <text evidence="2">The sequence shown here is derived from an EMBL/GenBank/DDBJ whole genome shotgun (WGS) entry which is preliminary data.</text>
</comment>
<keyword evidence="3" id="KW-1185">Reference proteome</keyword>
<gene>
    <name evidence="2" type="ORF">HU200_065962</name>
</gene>
<protein>
    <submittedName>
        <fullName evidence="2">Uncharacterized protein</fullName>
    </submittedName>
</protein>
<evidence type="ECO:0000313" key="2">
    <source>
        <dbReference type="EMBL" id="KAF8646116.1"/>
    </source>
</evidence>
<dbReference type="EMBL" id="JACEFO010002921">
    <property type="protein sequence ID" value="KAF8646116.1"/>
    <property type="molecule type" value="Genomic_DNA"/>
</dbReference>
<sequence>MSQTPSIQKMTIIRGRRKTENNESGVQEERLMKLMNKERREIKSSVSIEQGVRQKHQHHQLMILVTILLDALCFSSDTHSTHVSSGHHRLFCKPVIYFWRHTILK</sequence>
<name>A0A834ZZ32_9POAL</name>
<dbReference type="AlphaFoldDB" id="A0A834ZZ32"/>
<accession>A0A834ZZ32</accession>
<feature type="region of interest" description="Disordered" evidence="1">
    <location>
        <begin position="1"/>
        <end position="27"/>
    </location>
</feature>
<evidence type="ECO:0000313" key="3">
    <source>
        <dbReference type="Proteomes" id="UP000636709"/>
    </source>
</evidence>
<organism evidence="2 3">
    <name type="scientific">Digitaria exilis</name>
    <dbReference type="NCBI Taxonomy" id="1010633"/>
    <lineage>
        <taxon>Eukaryota</taxon>
        <taxon>Viridiplantae</taxon>
        <taxon>Streptophyta</taxon>
        <taxon>Embryophyta</taxon>
        <taxon>Tracheophyta</taxon>
        <taxon>Spermatophyta</taxon>
        <taxon>Magnoliopsida</taxon>
        <taxon>Liliopsida</taxon>
        <taxon>Poales</taxon>
        <taxon>Poaceae</taxon>
        <taxon>PACMAD clade</taxon>
        <taxon>Panicoideae</taxon>
        <taxon>Panicodae</taxon>
        <taxon>Paniceae</taxon>
        <taxon>Anthephorinae</taxon>
        <taxon>Digitaria</taxon>
    </lineage>
</organism>
<dbReference type="Proteomes" id="UP000636709">
    <property type="component" value="Unassembled WGS sequence"/>
</dbReference>